<protein>
    <recommendedName>
        <fullName evidence="10">Lon protease homolog, mitochondrial</fullName>
        <ecNumber evidence="10">3.4.21.53</ecNumber>
    </recommendedName>
</protein>
<dbReference type="GO" id="GO:0005759">
    <property type="term" value="C:mitochondrial matrix"/>
    <property type="evidence" value="ECO:0007669"/>
    <property type="project" value="UniProtKB-SubCell"/>
</dbReference>
<evidence type="ECO:0000313" key="17">
    <source>
        <dbReference type="Proteomes" id="UP001438707"/>
    </source>
</evidence>
<evidence type="ECO:0000256" key="11">
    <source>
        <dbReference type="PROSITE-ProRule" id="PRU01122"/>
    </source>
</evidence>
<feature type="compositionally biased region" description="Acidic residues" evidence="13">
    <location>
        <begin position="163"/>
        <end position="174"/>
    </location>
</feature>
<dbReference type="FunFam" id="3.40.50.300:FF:000021">
    <property type="entry name" value="Lon protease homolog"/>
    <property type="match status" value="1"/>
</dbReference>
<evidence type="ECO:0000256" key="12">
    <source>
        <dbReference type="RuleBase" id="RU000591"/>
    </source>
</evidence>
<dbReference type="Pfam" id="PF00004">
    <property type="entry name" value="AAA"/>
    <property type="match status" value="1"/>
</dbReference>
<gene>
    <name evidence="16" type="ORF">WJX74_002729</name>
</gene>
<dbReference type="GO" id="GO:0004252">
    <property type="term" value="F:serine-type endopeptidase activity"/>
    <property type="evidence" value="ECO:0007669"/>
    <property type="project" value="UniProtKB-UniRule"/>
</dbReference>
<dbReference type="GO" id="GO:0004176">
    <property type="term" value="F:ATP-dependent peptidase activity"/>
    <property type="evidence" value="ECO:0007669"/>
    <property type="project" value="UniProtKB-UniRule"/>
</dbReference>
<evidence type="ECO:0000256" key="9">
    <source>
        <dbReference type="ARBA" id="ARBA00050665"/>
    </source>
</evidence>
<dbReference type="PROSITE" id="PS01046">
    <property type="entry name" value="LON_SER"/>
    <property type="match status" value="1"/>
</dbReference>
<feature type="compositionally biased region" description="Basic and acidic residues" evidence="13">
    <location>
        <begin position="697"/>
        <end position="723"/>
    </location>
</feature>
<dbReference type="Gene3D" id="3.40.50.300">
    <property type="entry name" value="P-loop containing nucleotide triphosphate hydrolases"/>
    <property type="match status" value="1"/>
</dbReference>
<dbReference type="FunFam" id="3.30.230.10:FF:000015">
    <property type="entry name" value="Lon protease homolog, mitochondrial"/>
    <property type="match status" value="1"/>
</dbReference>
<dbReference type="FunFam" id="1.20.5.5270:FF:000001">
    <property type="entry name" value="Lon protease homolog, mitochondrial"/>
    <property type="match status" value="1"/>
</dbReference>
<dbReference type="GO" id="GO:0070407">
    <property type="term" value="P:oxidation-dependent protein catabolic process"/>
    <property type="evidence" value="ECO:0007669"/>
    <property type="project" value="UniProtKB-UniRule"/>
</dbReference>
<evidence type="ECO:0000256" key="1">
    <source>
        <dbReference type="ARBA" id="ARBA00004305"/>
    </source>
</evidence>
<dbReference type="GO" id="GO:0051131">
    <property type="term" value="P:chaperone-mediated protein complex assembly"/>
    <property type="evidence" value="ECO:0007669"/>
    <property type="project" value="UniProtKB-UniRule"/>
</dbReference>
<comment type="caution">
    <text evidence="16">The sequence shown here is derived from an EMBL/GenBank/DDBJ whole genome shotgun (WGS) entry which is preliminary data.</text>
</comment>
<dbReference type="InterPro" id="IPR008268">
    <property type="entry name" value="Peptidase_S16_AS"/>
</dbReference>
<dbReference type="InterPro" id="IPR027065">
    <property type="entry name" value="Lon_Prtase"/>
</dbReference>
<evidence type="ECO:0000256" key="2">
    <source>
        <dbReference type="ARBA" id="ARBA00022670"/>
    </source>
</evidence>
<dbReference type="InterPro" id="IPR014721">
    <property type="entry name" value="Ribsml_uS5_D2-typ_fold_subgr"/>
</dbReference>
<dbReference type="Gene3D" id="1.20.5.5270">
    <property type="match status" value="1"/>
</dbReference>
<dbReference type="PANTHER" id="PTHR43718">
    <property type="entry name" value="LON PROTEASE"/>
    <property type="match status" value="1"/>
</dbReference>
<evidence type="ECO:0000256" key="3">
    <source>
        <dbReference type="ARBA" id="ARBA00022741"/>
    </source>
</evidence>
<keyword evidence="8 10" id="KW-0496">Mitochondrion</keyword>
<dbReference type="EC" id="3.4.21.53" evidence="10"/>
<name>A0AAW1SAJ0_9CHLO</name>
<comment type="subcellular location">
    <subcellularLocation>
        <location evidence="1 10">Mitochondrion matrix</location>
    </subcellularLocation>
</comment>
<dbReference type="InterPro" id="IPR008269">
    <property type="entry name" value="Lon_proteolytic"/>
</dbReference>
<dbReference type="GO" id="GO:0006515">
    <property type="term" value="P:protein quality control for misfolded or incompletely synthesized proteins"/>
    <property type="evidence" value="ECO:0007669"/>
    <property type="project" value="UniProtKB-UniRule"/>
</dbReference>
<evidence type="ECO:0000256" key="7">
    <source>
        <dbReference type="ARBA" id="ARBA00023125"/>
    </source>
</evidence>
<dbReference type="InterPro" id="IPR003111">
    <property type="entry name" value="Lon_prtase_N"/>
</dbReference>
<dbReference type="InterPro" id="IPR054594">
    <property type="entry name" value="Lon_lid"/>
</dbReference>
<accession>A0AAW1SAJ0</accession>
<dbReference type="GO" id="GO:0007005">
    <property type="term" value="P:mitochondrion organization"/>
    <property type="evidence" value="ECO:0007669"/>
    <property type="project" value="TreeGrafter"/>
</dbReference>
<keyword evidence="3 10" id="KW-0547">Nucleotide-binding</keyword>
<keyword evidence="5 10" id="KW-0720">Serine protease</keyword>
<dbReference type="InterPro" id="IPR046336">
    <property type="entry name" value="Lon_prtase_N_sf"/>
</dbReference>
<dbReference type="EMBL" id="JALJOS010000002">
    <property type="protein sequence ID" value="KAK9842811.1"/>
    <property type="molecule type" value="Genomic_DNA"/>
</dbReference>
<dbReference type="GO" id="GO:0005524">
    <property type="term" value="F:ATP binding"/>
    <property type="evidence" value="ECO:0007669"/>
    <property type="project" value="UniProtKB-UniRule"/>
</dbReference>
<dbReference type="AlphaFoldDB" id="A0AAW1SAJ0"/>
<dbReference type="InterPro" id="IPR003593">
    <property type="entry name" value="AAA+_ATPase"/>
</dbReference>
<evidence type="ECO:0000256" key="6">
    <source>
        <dbReference type="ARBA" id="ARBA00022840"/>
    </source>
</evidence>
<dbReference type="Pfam" id="PF02190">
    <property type="entry name" value="LON_substr_bdg"/>
    <property type="match status" value="1"/>
</dbReference>
<dbReference type="SUPFAM" id="SSF88697">
    <property type="entry name" value="PUA domain-like"/>
    <property type="match status" value="1"/>
</dbReference>
<feature type="compositionally biased region" description="Low complexity" evidence="13">
    <location>
        <begin position="140"/>
        <end position="159"/>
    </location>
</feature>
<comment type="catalytic activity">
    <reaction evidence="9 10">
        <text>Hydrolysis of proteins in presence of ATP.</text>
        <dbReference type="EC" id="3.4.21.53"/>
    </reaction>
</comment>
<dbReference type="NCBIfam" id="TIGR00763">
    <property type="entry name" value="lon"/>
    <property type="match status" value="1"/>
</dbReference>
<evidence type="ECO:0000256" key="13">
    <source>
        <dbReference type="SAM" id="MobiDB-lite"/>
    </source>
</evidence>
<dbReference type="Gene3D" id="1.20.58.1480">
    <property type="match status" value="1"/>
</dbReference>
<dbReference type="SUPFAM" id="SSF54211">
    <property type="entry name" value="Ribosomal protein S5 domain 2-like"/>
    <property type="match status" value="1"/>
</dbReference>
<feature type="region of interest" description="Disordered" evidence="13">
    <location>
        <begin position="23"/>
        <end position="44"/>
    </location>
</feature>
<comment type="function">
    <text evidence="10">ATP-dependent serine protease that mediates the selective degradation of misfolded, unassembled or oxidatively damaged polypeptides as well as certain short-lived regulatory proteins in the mitochondrial matrix. May also have a chaperone function in the assembly of inner membrane protein complexes. Participates in the regulation of mitochondrial gene expression and in the maintenance of the integrity of the mitochondrial genome. Binds to mitochondrial DNA in a site-specific manner.</text>
</comment>
<dbReference type="InterPro" id="IPR020568">
    <property type="entry name" value="Ribosomal_Su5_D2-typ_SF"/>
</dbReference>
<dbReference type="InterPro" id="IPR003959">
    <property type="entry name" value="ATPase_AAA_core"/>
</dbReference>
<dbReference type="Gene3D" id="1.10.8.60">
    <property type="match status" value="1"/>
</dbReference>
<keyword evidence="17" id="KW-1185">Reference proteome</keyword>
<evidence type="ECO:0000256" key="4">
    <source>
        <dbReference type="ARBA" id="ARBA00022801"/>
    </source>
</evidence>
<keyword evidence="6 10" id="KW-0067">ATP-binding</keyword>
<evidence type="ECO:0000256" key="8">
    <source>
        <dbReference type="ARBA" id="ARBA00023128"/>
    </source>
</evidence>
<feature type="region of interest" description="Disordered" evidence="13">
    <location>
        <begin position="139"/>
        <end position="186"/>
    </location>
</feature>
<dbReference type="InterPro" id="IPR015947">
    <property type="entry name" value="PUA-like_sf"/>
</dbReference>
<keyword evidence="4 10" id="KW-0378">Hydrolase</keyword>
<feature type="binding site" evidence="10">
    <location>
        <begin position="480"/>
        <end position="487"/>
    </location>
    <ligand>
        <name>ATP</name>
        <dbReference type="ChEBI" id="CHEBI:30616"/>
    </ligand>
</feature>
<organism evidence="16 17">
    <name type="scientific">Apatococcus lobatus</name>
    <dbReference type="NCBI Taxonomy" id="904363"/>
    <lineage>
        <taxon>Eukaryota</taxon>
        <taxon>Viridiplantae</taxon>
        <taxon>Chlorophyta</taxon>
        <taxon>core chlorophytes</taxon>
        <taxon>Trebouxiophyceae</taxon>
        <taxon>Chlorellales</taxon>
        <taxon>Chlorellaceae</taxon>
        <taxon>Apatococcus</taxon>
    </lineage>
</organism>
<dbReference type="GO" id="GO:0043565">
    <property type="term" value="F:sequence-specific DNA binding"/>
    <property type="evidence" value="ECO:0007669"/>
    <property type="project" value="UniProtKB-UniRule"/>
</dbReference>
<dbReference type="GO" id="GO:0003697">
    <property type="term" value="F:single-stranded DNA binding"/>
    <property type="evidence" value="ECO:0007669"/>
    <property type="project" value="TreeGrafter"/>
</dbReference>
<dbReference type="Pfam" id="PF05362">
    <property type="entry name" value="Lon_C"/>
    <property type="match status" value="1"/>
</dbReference>
<reference evidence="16 17" key="1">
    <citation type="journal article" date="2024" name="Nat. Commun.">
        <title>Phylogenomics reveals the evolutionary origins of lichenization in chlorophyte algae.</title>
        <authorList>
            <person name="Puginier C."/>
            <person name="Libourel C."/>
            <person name="Otte J."/>
            <person name="Skaloud P."/>
            <person name="Haon M."/>
            <person name="Grisel S."/>
            <person name="Petersen M."/>
            <person name="Berrin J.G."/>
            <person name="Delaux P.M."/>
            <person name="Dal Grande F."/>
            <person name="Keller J."/>
        </authorList>
    </citation>
    <scope>NUCLEOTIDE SEQUENCE [LARGE SCALE GENOMIC DNA]</scope>
    <source>
        <strain evidence="16 17">SAG 2145</strain>
    </source>
</reference>
<evidence type="ECO:0000259" key="14">
    <source>
        <dbReference type="PROSITE" id="PS51786"/>
    </source>
</evidence>
<proteinExistence type="inferred from homology"/>
<dbReference type="Gene3D" id="2.30.130.40">
    <property type="entry name" value="LON domain-like"/>
    <property type="match status" value="1"/>
</dbReference>
<dbReference type="HAMAP" id="MF_03120">
    <property type="entry name" value="lonm_euk"/>
    <property type="match status" value="1"/>
</dbReference>
<dbReference type="PROSITE" id="PS51787">
    <property type="entry name" value="LON_N"/>
    <property type="match status" value="1"/>
</dbReference>
<comment type="subunit">
    <text evidence="10">Homohexamer or homoheptamer. Organized in a ring with a central cavity.</text>
</comment>
<dbReference type="Gene3D" id="3.30.230.10">
    <property type="match status" value="1"/>
</dbReference>
<dbReference type="SMART" id="SM00464">
    <property type="entry name" value="LON"/>
    <property type="match status" value="1"/>
</dbReference>
<dbReference type="InterPro" id="IPR004815">
    <property type="entry name" value="Lon_bac/euk-typ"/>
</dbReference>
<feature type="active site" evidence="10 11">
    <location>
        <position position="872"/>
    </location>
</feature>
<feature type="region of interest" description="Disordered" evidence="13">
    <location>
        <begin position="693"/>
        <end position="753"/>
    </location>
</feature>
<dbReference type="Pfam" id="PF22667">
    <property type="entry name" value="Lon_lid"/>
    <property type="match status" value="1"/>
</dbReference>
<dbReference type="GO" id="GO:0016887">
    <property type="term" value="F:ATP hydrolysis activity"/>
    <property type="evidence" value="ECO:0007669"/>
    <property type="project" value="UniProtKB-UniRule"/>
</dbReference>
<dbReference type="Proteomes" id="UP001438707">
    <property type="component" value="Unassembled WGS sequence"/>
</dbReference>
<dbReference type="SMART" id="SM00382">
    <property type="entry name" value="AAA"/>
    <property type="match status" value="1"/>
</dbReference>
<dbReference type="PANTHER" id="PTHR43718:SF2">
    <property type="entry name" value="LON PROTEASE HOMOLOG, MITOCHONDRIAL"/>
    <property type="match status" value="1"/>
</dbReference>
<dbReference type="InterPro" id="IPR027503">
    <property type="entry name" value="Lonm_euk"/>
</dbReference>
<dbReference type="CDD" id="cd19500">
    <property type="entry name" value="RecA-like_Lon"/>
    <property type="match status" value="1"/>
</dbReference>
<dbReference type="PROSITE" id="PS51786">
    <property type="entry name" value="LON_PROTEOLYTIC"/>
    <property type="match status" value="1"/>
</dbReference>
<dbReference type="SUPFAM" id="SSF52540">
    <property type="entry name" value="P-loop containing nucleoside triphosphate hydrolases"/>
    <property type="match status" value="1"/>
</dbReference>
<keyword evidence="2 10" id="KW-0645">Protease</keyword>
<dbReference type="InterPro" id="IPR027417">
    <property type="entry name" value="P-loop_NTPase"/>
</dbReference>
<evidence type="ECO:0000313" key="16">
    <source>
        <dbReference type="EMBL" id="KAK9842811.1"/>
    </source>
</evidence>
<feature type="domain" description="Lon proteolytic" evidence="14">
    <location>
        <begin position="779"/>
        <end position="966"/>
    </location>
</feature>
<sequence>MLSLRKAAQHAALQLRARAAGPVQPASLRCSSRPFSDKPGDAEGDTMLGRLLKGLTGEGAAEEVAPKSEPAARSLVPSTPEARFREVFAVPVNRRPLFPGSIFPVQVKNRELVQELLQFRRDGGQAYVGAFLKAKDEESSSGAEEAAADAVPASAQGAQEGVTVEEPESSESEADAPTRPDPTEGLAEVGSFAQVHHIQPTEGGAMLLLLGHRRLRRTQTVSKNPLKVAVEHLKDQPYDPNDDVLKATAMELVSTLKELLTLHPLYNEQLKSFAAFGADFQDVSRLADLAASLTSAQEGPLQEVLEQLNVPERANAVLLLLKKEVELCKLQVDIGKRVEEKISKDQRRYFLQEQLKSIKKELGLEKDDKSALLQSFRDKMEPFKDAIPQDAARVIEEELSKLSSLEPASSEFNVTRNYLDWLTCIPWGHYSPERLDIQHAKKVLDEDHYGLEDVKERILEFIAVGRLRGSTHGKILCLVGPPGVGKTSIGRSIAATLDRKYFRFSVGGLSDVAEIKGHRRTYVGAMPGKMVQCLKSTQTSNPLVLIDEVDKLGRGYQGDPASALLELLDPEQNGSFVDHYLDVPIDLSKVLFMCTANSLDTIPGPLLDRMEIIRLSGYIADEKVNIGRKYLQPQARKDAGVPPAAIEITDQAMRDLVEEYAREAGVRTLKKSLEKIHRKVALKLVEAGLLGPSTAERLPDNEGEQKAQEERSGVTADSHHEEPSSASPDSDSKLPADLPEQEPKEPQLEFTGDPIVVSEGDLVDYVGPPPFTSDKIYDQTPPGVVMGLAWTSMGGNTLYVEAASMEQGENKGSLKTTGQLGEVMTESANIAYTFARSYLQRLPEAQGRRSFFAENALHVHFPAGATPKDGPSAGCALVTSLLSLALDRAVKPDLAMTGEVSLTGRVLPIGGVKEKLLAARRSGVKTVIFPRTNERDYKELTDNVKEGVEAHFVDTYQDVFNLALGQEAPFAAAAAA</sequence>
<evidence type="ECO:0000259" key="15">
    <source>
        <dbReference type="PROSITE" id="PS51787"/>
    </source>
</evidence>
<evidence type="ECO:0000256" key="5">
    <source>
        <dbReference type="ARBA" id="ARBA00022825"/>
    </source>
</evidence>
<keyword evidence="7 10" id="KW-0238">DNA-binding</keyword>
<dbReference type="GO" id="GO:0034599">
    <property type="term" value="P:cellular response to oxidative stress"/>
    <property type="evidence" value="ECO:0007669"/>
    <property type="project" value="UniProtKB-UniRule"/>
</dbReference>
<feature type="active site" evidence="10 11">
    <location>
        <position position="915"/>
    </location>
</feature>
<feature type="domain" description="Lon N-terminal" evidence="15">
    <location>
        <begin position="87"/>
        <end position="325"/>
    </location>
</feature>
<evidence type="ECO:0000256" key="10">
    <source>
        <dbReference type="HAMAP-Rule" id="MF_03120"/>
    </source>
</evidence>
<dbReference type="PRINTS" id="PR00830">
    <property type="entry name" value="ENDOLAPTASE"/>
</dbReference>
<comment type="similarity">
    <text evidence="10 11 12">Belongs to the peptidase S16 family.</text>
</comment>